<dbReference type="GO" id="GO:0004713">
    <property type="term" value="F:protein tyrosine kinase activity"/>
    <property type="evidence" value="ECO:0007669"/>
    <property type="project" value="UniProtKB-KW"/>
</dbReference>
<reference evidence="7" key="1">
    <citation type="submission" date="2020-07" db="EMBL/GenBank/DDBJ databases">
        <title>Huge and variable diversity of episymbiotic CPR bacteria and DPANN archaea in groundwater ecosystems.</title>
        <authorList>
            <person name="He C.Y."/>
            <person name="Keren R."/>
            <person name="Whittaker M."/>
            <person name="Farag I.F."/>
            <person name="Doudna J."/>
            <person name="Cate J.H.D."/>
            <person name="Banfield J.F."/>
        </authorList>
    </citation>
    <scope>NUCLEOTIDE SEQUENCE</scope>
    <source>
        <strain evidence="7">NC_groundwater_1664_Pr3_B-0.1um_52_9</strain>
    </source>
</reference>
<evidence type="ECO:0000313" key="7">
    <source>
        <dbReference type="EMBL" id="MBI5249631.1"/>
    </source>
</evidence>
<feature type="domain" description="AAA" evidence="6">
    <location>
        <begin position="37"/>
        <end position="163"/>
    </location>
</feature>
<dbReference type="Gene3D" id="3.40.50.300">
    <property type="entry name" value="P-loop containing nucleotide triphosphate hydrolases"/>
    <property type="match status" value="1"/>
</dbReference>
<name>A0A9D6Z5Z1_9BACT</name>
<dbReference type="AlphaFoldDB" id="A0A9D6Z5Z1"/>
<keyword evidence="2" id="KW-0547">Nucleotide-binding</keyword>
<keyword evidence="3 7" id="KW-0418">Kinase</keyword>
<evidence type="ECO:0000313" key="8">
    <source>
        <dbReference type="Proteomes" id="UP000807825"/>
    </source>
</evidence>
<dbReference type="PANTHER" id="PTHR32309">
    <property type="entry name" value="TYROSINE-PROTEIN KINASE"/>
    <property type="match status" value="1"/>
</dbReference>
<evidence type="ECO:0000256" key="3">
    <source>
        <dbReference type="ARBA" id="ARBA00022777"/>
    </source>
</evidence>
<dbReference type="Pfam" id="PF13614">
    <property type="entry name" value="AAA_31"/>
    <property type="match status" value="1"/>
</dbReference>
<dbReference type="InterPro" id="IPR050445">
    <property type="entry name" value="Bact_polysacc_biosynth/exp"/>
</dbReference>
<evidence type="ECO:0000256" key="4">
    <source>
        <dbReference type="ARBA" id="ARBA00022840"/>
    </source>
</evidence>
<evidence type="ECO:0000259" key="6">
    <source>
        <dbReference type="Pfam" id="PF13614"/>
    </source>
</evidence>
<proteinExistence type="predicted"/>
<sequence length="233" mass="25876">MGVSTILKRGEEDHFFSEQFKAFKAKFEYRADMLKFKVVAVTSAIAGEGKTLSCANLAMNLASSGRKKVLLIDVDLRKADLARGLNIPSMPGLSEFLSGTVGLKDILRNSYIPGLYVIAAGTRVASPADLLAGDKFRSFLTDIRDHFDLIIMDTPPILPVADTLSLKDQVDGFIFLYRTGFTPYNMLKQAIEEIGEKNVIGVVLNGVEPQKEKYYQRYYGKYYRKAGSEDPPV</sequence>
<evidence type="ECO:0000256" key="2">
    <source>
        <dbReference type="ARBA" id="ARBA00022741"/>
    </source>
</evidence>
<dbReference type="InterPro" id="IPR005702">
    <property type="entry name" value="Wzc-like_C"/>
</dbReference>
<evidence type="ECO:0000256" key="1">
    <source>
        <dbReference type="ARBA" id="ARBA00022679"/>
    </source>
</evidence>
<gene>
    <name evidence="7" type="ORF">HY912_09060</name>
</gene>
<dbReference type="InterPro" id="IPR025669">
    <property type="entry name" value="AAA_dom"/>
</dbReference>
<comment type="caution">
    <text evidence="7">The sequence shown here is derived from an EMBL/GenBank/DDBJ whole genome shotgun (WGS) entry which is preliminary data.</text>
</comment>
<dbReference type="GO" id="GO:0005524">
    <property type="term" value="F:ATP binding"/>
    <property type="evidence" value="ECO:0007669"/>
    <property type="project" value="UniProtKB-KW"/>
</dbReference>
<accession>A0A9D6Z5Z1</accession>
<dbReference type="NCBIfam" id="TIGR01007">
    <property type="entry name" value="eps_fam"/>
    <property type="match status" value="1"/>
</dbReference>
<keyword evidence="1" id="KW-0808">Transferase</keyword>
<dbReference type="SUPFAM" id="SSF52540">
    <property type="entry name" value="P-loop containing nucleoside triphosphate hydrolases"/>
    <property type="match status" value="1"/>
</dbReference>
<dbReference type="PANTHER" id="PTHR32309:SF31">
    <property type="entry name" value="CAPSULAR EXOPOLYSACCHARIDE FAMILY"/>
    <property type="match status" value="1"/>
</dbReference>
<organism evidence="7 8">
    <name type="scientific">Desulfomonile tiedjei</name>
    <dbReference type="NCBI Taxonomy" id="2358"/>
    <lineage>
        <taxon>Bacteria</taxon>
        <taxon>Pseudomonadati</taxon>
        <taxon>Thermodesulfobacteriota</taxon>
        <taxon>Desulfomonilia</taxon>
        <taxon>Desulfomonilales</taxon>
        <taxon>Desulfomonilaceae</taxon>
        <taxon>Desulfomonile</taxon>
    </lineage>
</organism>
<keyword evidence="5" id="KW-0829">Tyrosine-protein kinase</keyword>
<dbReference type="Proteomes" id="UP000807825">
    <property type="component" value="Unassembled WGS sequence"/>
</dbReference>
<dbReference type="CDD" id="cd05387">
    <property type="entry name" value="BY-kinase"/>
    <property type="match status" value="1"/>
</dbReference>
<dbReference type="InterPro" id="IPR027417">
    <property type="entry name" value="P-loop_NTPase"/>
</dbReference>
<dbReference type="EMBL" id="JACRDE010000245">
    <property type="protein sequence ID" value="MBI5249631.1"/>
    <property type="molecule type" value="Genomic_DNA"/>
</dbReference>
<keyword evidence="4" id="KW-0067">ATP-binding</keyword>
<evidence type="ECO:0000256" key="5">
    <source>
        <dbReference type="ARBA" id="ARBA00023137"/>
    </source>
</evidence>
<protein>
    <submittedName>
        <fullName evidence="7">CpsD/CapB family tyrosine-protein kinase</fullName>
    </submittedName>
</protein>